<evidence type="ECO:0000256" key="10">
    <source>
        <dbReference type="ARBA" id="ARBA00048083"/>
    </source>
</evidence>
<keyword evidence="6" id="KW-0060">Ascorbate biosynthesis</keyword>
<evidence type="ECO:0000313" key="14">
    <source>
        <dbReference type="Proteomes" id="UP000604825"/>
    </source>
</evidence>
<gene>
    <name evidence="13" type="ORF">NCGR_LOCUS55200</name>
</gene>
<keyword evidence="14" id="KW-1185">Reference proteome</keyword>
<comment type="pathway">
    <text evidence="2">Cofactor biosynthesis; L-ascorbate biosynthesis.</text>
</comment>
<dbReference type="Gene3D" id="3.30.465.10">
    <property type="match status" value="1"/>
</dbReference>
<keyword evidence="8" id="KW-0274">FAD</keyword>
<dbReference type="SUPFAM" id="SSF56176">
    <property type="entry name" value="FAD-binding/transporter-associated domain-like"/>
    <property type="match status" value="1"/>
</dbReference>
<evidence type="ECO:0000256" key="7">
    <source>
        <dbReference type="ARBA" id="ARBA00022729"/>
    </source>
</evidence>
<dbReference type="NCBIfam" id="TIGR01677">
    <property type="entry name" value="pln_FAD_oxido"/>
    <property type="match status" value="1"/>
</dbReference>
<dbReference type="InterPro" id="IPR036318">
    <property type="entry name" value="FAD-bd_PCMH-like_sf"/>
</dbReference>
<dbReference type="UniPathway" id="UPA00132"/>
<comment type="cofactor">
    <cofactor evidence="1">
        <name>FAD</name>
        <dbReference type="ChEBI" id="CHEBI:57692"/>
    </cofactor>
</comment>
<dbReference type="GO" id="GO:0050105">
    <property type="term" value="F:L-gulonolactone oxidase activity"/>
    <property type="evidence" value="ECO:0007669"/>
    <property type="project" value="UniProtKB-EC"/>
</dbReference>
<reference evidence="13" key="1">
    <citation type="submission" date="2020-10" db="EMBL/GenBank/DDBJ databases">
        <authorList>
            <person name="Han B."/>
            <person name="Lu T."/>
            <person name="Zhao Q."/>
            <person name="Huang X."/>
            <person name="Zhao Y."/>
        </authorList>
    </citation>
    <scope>NUCLEOTIDE SEQUENCE</scope>
</reference>
<dbReference type="Pfam" id="PF04030">
    <property type="entry name" value="ALO"/>
    <property type="match status" value="1"/>
</dbReference>
<comment type="caution">
    <text evidence="13">The sequence shown here is derived from an EMBL/GenBank/DDBJ whole genome shotgun (WGS) entry which is preliminary data.</text>
</comment>
<evidence type="ECO:0000256" key="1">
    <source>
        <dbReference type="ARBA" id="ARBA00001974"/>
    </source>
</evidence>
<dbReference type="SUPFAM" id="SSF55103">
    <property type="entry name" value="FAD-linked oxidases, C-terminal domain"/>
    <property type="match status" value="1"/>
</dbReference>
<evidence type="ECO:0000256" key="2">
    <source>
        <dbReference type="ARBA" id="ARBA00005147"/>
    </source>
</evidence>
<evidence type="ECO:0000256" key="6">
    <source>
        <dbReference type="ARBA" id="ARBA00022644"/>
    </source>
</evidence>
<feature type="signal peptide" evidence="11">
    <location>
        <begin position="1"/>
        <end position="39"/>
    </location>
</feature>
<evidence type="ECO:0000256" key="5">
    <source>
        <dbReference type="ARBA" id="ARBA00022630"/>
    </source>
</evidence>
<keyword evidence="5" id="KW-0285">Flavoprotein</keyword>
<dbReference type="InterPro" id="IPR055154">
    <property type="entry name" value="GULLO2-like_C"/>
</dbReference>
<organism evidence="13 14">
    <name type="scientific">Miscanthus lutarioriparius</name>
    <dbReference type="NCBI Taxonomy" id="422564"/>
    <lineage>
        <taxon>Eukaryota</taxon>
        <taxon>Viridiplantae</taxon>
        <taxon>Streptophyta</taxon>
        <taxon>Embryophyta</taxon>
        <taxon>Tracheophyta</taxon>
        <taxon>Spermatophyta</taxon>
        <taxon>Magnoliopsida</taxon>
        <taxon>Liliopsida</taxon>
        <taxon>Poales</taxon>
        <taxon>Poaceae</taxon>
        <taxon>PACMAD clade</taxon>
        <taxon>Panicoideae</taxon>
        <taxon>Andropogonodae</taxon>
        <taxon>Andropogoneae</taxon>
        <taxon>Saccharinae</taxon>
        <taxon>Miscanthus</taxon>
    </lineage>
</organism>
<dbReference type="GO" id="GO:0019853">
    <property type="term" value="P:L-ascorbic acid biosynthetic process"/>
    <property type="evidence" value="ECO:0007669"/>
    <property type="project" value="UniProtKB-UniPathway"/>
</dbReference>
<dbReference type="GO" id="GO:0003885">
    <property type="term" value="F:D-arabinono-1,4-lactone oxidase activity"/>
    <property type="evidence" value="ECO:0007669"/>
    <property type="project" value="InterPro"/>
</dbReference>
<proteinExistence type="inferred from homology"/>
<evidence type="ECO:0000256" key="9">
    <source>
        <dbReference type="ARBA" id="ARBA00023002"/>
    </source>
</evidence>
<protein>
    <recommendedName>
        <fullName evidence="4">L-gulonolactone oxidase</fullName>
        <ecNumber evidence="4">1.1.3.8</ecNumber>
    </recommendedName>
</protein>
<comment type="catalytic activity">
    <reaction evidence="10">
        <text>L-gulono-1,4-lactone + O2 = L-ascorbate + H2O2 + H(+)</text>
        <dbReference type="Rhea" id="RHEA:32363"/>
        <dbReference type="ChEBI" id="CHEBI:15378"/>
        <dbReference type="ChEBI" id="CHEBI:15379"/>
        <dbReference type="ChEBI" id="CHEBI:16240"/>
        <dbReference type="ChEBI" id="CHEBI:17587"/>
        <dbReference type="ChEBI" id="CHEBI:38290"/>
        <dbReference type="EC" id="1.1.3.8"/>
    </reaction>
</comment>
<dbReference type="Pfam" id="PF22906">
    <property type="entry name" value="GULLO2-like_3rd"/>
    <property type="match status" value="1"/>
</dbReference>
<dbReference type="EC" id="1.1.3.8" evidence="4"/>
<dbReference type="InterPro" id="IPR010030">
    <property type="entry name" value="GULO_Plant"/>
</dbReference>
<evidence type="ECO:0000256" key="4">
    <source>
        <dbReference type="ARBA" id="ARBA00013121"/>
    </source>
</evidence>
<dbReference type="Pfam" id="PF01565">
    <property type="entry name" value="FAD_binding_4"/>
    <property type="match status" value="1"/>
</dbReference>
<evidence type="ECO:0000256" key="8">
    <source>
        <dbReference type="ARBA" id="ARBA00022827"/>
    </source>
</evidence>
<dbReference type="InterPro" id="IPR016166">
    <property type="entry name" value="FAD-bd_PCMH"/>
</dbReference>
<evidence type="ECO:0000259" key="12">
    <source>
        <dbReference type="PROSITE" id="PS51387"/>
    </source>
</evidence>
<dbReference type="InterPro" id="IPR007173">
    <property type="entry name" value="ALO_C"/>
</dbReference>
<dbReference type="EMBL" id="CAJGYO010000016">
    <property type="protein sequence ID" value="CAD6271915.1"/>
    <property type="molecule type" value="Genomic_DNA"/>
</dbReference>
<accession>A0A811RPZ2</accession>
<evidence type="ECO:0000256" key="11">
    <source>
        <dbReference type="SAM" id="SignalP"/>
    </source>
</evidence>
<dbReference type="InterPro" id="IPR016164">
    <property type="entry name" value="FAD-linked_Oxase-like_C"/>
</dbReference>
<dbReference type="AlphaFoldDB" id="A0A811RPZ2"/>
<evidence type="ECO:0000256" key="3">
    <source>
        <dbReference type="ARBA" id="ARBA00005466"/>
    </source>
</evidence>
<dbReference type="InterPro" id="IPR016169">
    <property type="entry name" value="FAD-bd_PCMH_sub2"/>
</dbReference>
<sequence length="639" mass="68194">MPGSLLGAAMPRMHGLLVIAAVMECLVLVSLSLVHFSGASPPPSPVRCAAAGMTDCTVTNAYGAFPDCSTCHAAAAVFPASEKELLGIVANATKSGTKMKVATRYGHIVPKLACPGGDSGLVFSTDALNRVVGVDDGKKEITVESGVTLQQLIDAAACAGLALPHSPYWLGLTVGGLISTGAHGSFLWGKGSAVHEYVGGMRVVTPAPPSEGYAKVRVLVDGDTELNAAKVSLGTLGVISQITLALQPVFKRSVTFKKRNDSDLAERVVAFSSEHEFADIFWYPGHGLAVYRMDDRVPVNTAGDGTMDFIGFRPTPTLPIQSARLTGTFISLSHARYEEDIVEANRDAGARCAAAPGIETLFTTPNYGLTTTTTHGLLPTATVLGDTVVGYQNHIQSSGRCLTGTEDDALLTAACPWDRRVAKGIFYLQAGITVPVSKVAGLIRDVQMLRDLNPAAFCGFEVYGGILLRYVRSSTALLGKLEDSVDFDMTYYRSRAPAAPRLHEDVMEEIEQMALLKYGGLPYWGKNRKAAFEGAIGRYGARAEEFLKVKRRYDPDGLLSSEWSDQVLGVGGGGGVSVVKDGCALEEPCVCSQDAHCAPNKGYYCEPGRVYTEARVCRYRHNFYYMDPVALDQANPPGL</sequence>
<evidence type="ECO:0000313" key="13">
    <source>
        <dbReference type="EMBL" id="CAD6271915.1"/>
    </source>
</evidence>
<dbReference type="PANTHER" id="PTHR13878:SF117">
    <property type="entry name" value="OS08G0519100 PROTEIN"/>
    <property type="match status" value="1"/>
</dbReference>
<dbReference type="GO" id="GO:0016020">
    <property type="term" value="C:membrane"/>
    <property type="evidence" value="ECO:0007669"/>
    <property type="project" value="InterPro"/>
</dbReference>
<feature type="domain" description="FAD-binding PCMH-type" evidence="12">
    <location>
        <begin position="69"/>
        <end position="249"/>
    </location>
</feature>
<dbReference type="InterPro" id="IPR006094">
    <property type="entry name" value="Oxid_FAD_bind_N"/>
</dbReference>
<feature type="chain" id="PRO_5032269412" description="L-gulonolactone oxidase" evidence="11">
    <location>
        <begin position="40"/>
        <end position="639"/>
    </location>
</feature>
<dbReference type="OrthoDB" id="610608at2759"/>
<name>A0A811RPZ2_9POAL</name>
<dbReference type="GO" id="GO:0071949">
    <property type="term" value="F:FAD binding"/>
    <property type="evidence" value="ECO:0007669"/>
    <property type="project" value="InterPro"/>
</dbReference>
<dbReference type="PANTHER" id="PTHR13878">
    <property type="entry name" value="GULONOLACTONE OXIDASE"/>
    <property type="match status" value="1"/>
</dbReference>
<dbReference type="PROSITE" id="PS51387">
    <property type="entry name" value="FAD_PCMH"/>
    <property type="match status" value="1"/>
</dbReference>
<dbReference type="Proteomes" id="UP000604825">
    <property type="component" value="Unassembled WGS sequence"/>
</dbReference>
<keyword evidence="9" id="KW-0560">Oxidoreductase</keyword>
<comment type="similarity">
    <text evidence="3">Belongs to the oxygen-dependent FAD-linked oxidoreductase family.</text>
</comment>
<keyword evidence="7 11" id="KW-0732">Signal</keyword>
<dbReference type="InterPro" id="IPR050432">
    <property type="entry name" value="FAD-linked_Oxidoreductases_BP"/>
</dbReference>
<dbReference type="FunFam" id="3.30.465.10:FF:000033">
    <property type="entry name" value="L-gulonolactone oxidase 5"/>
    <property type="match status" value="1"/>
</dbReference>